<sequence>MAQCFGVMPVTGITSKNPGDMRFTWLSFRTLYSLVALIATGIYAIITLHYSLSSKIEFVKVVPVIFYTSNLYIIYAFIGLARKWPSMMEEWKKSEMCFSASQKIQEKRHLRKKLYIVTAAVMVFSLIEHLLSLATLVHYTQVCPIKDDPLTSLFKQEFTQLFAYTKYSLEKAICAQIINFISTFMWSYMDCFVMVISIGLSTGFKRINNQLVAYKGKVVSEEFWQKHRSAYRRMCDLCETVDNHISHITLVSFSNNLFFICVQLLNSLNPKDSLTHTFYFWFSLIFLIARTLAVSLYAAEVNEEAKIPIQIFRVVPLESWCLEVKRFYEEVSNDTIALSGMKFFYLTRRLVLSVAGTIVTYELVLLQFHQDEEIENVNPCSPLLKA</sequence>
<dbReference type="EMBL" id="AJVK01011691">
    <property type="status" value="NOT_ANNOTATED_CDS"/>
    <property type="molecule type" value="Genomic_DNA"/>
</dbReference>
<comment type="similarity">
    <text evidence="2">Belongs to the insect chemoreceptor superfamily. Gustatory receptor (GR) family. Gr5a subfamily.</text>
</comment>
<keyword evidence="3" id="KW-1003">Cell membrane</keyword>
<accession>A0A240SYM9</accession>
<dbReference type="GO" id="GO:0033041">
    <property type="term" value="F:sweet taste receptor activity"/>
    <property type="evidence" value="ECO:0007669"/>
    <property type="project" value="TreeGrafter"/>
</dbReference>
<dbReference type="PANTHER" id="PTHR21421:SF29">
    <property type="entry name" value="GUSTATORY RECEPTOR 5A FOR TREHALOSE-RELATED"/>
    <property type="match status" value="1"/>
</dbReference>
<evidence type="ECO:0000256" key="5">
    <source>
        <dbReference type="ARBA" id="ARBA00022989"/>
    </source>
</evidence>
<evidence type="ECO:0000256" key="1">
    <source>
        <dbReference type="ARBA" id="ARBA00004651"/>
    </source>
</evidence>
<keyword evidence="4" id="KW-0812">Transmembrane</keyword>
<evidence type="ECO:0000256" key="6">
    <source>
        <dbReference type="ARBA" id="ARBA00023136"/>
    </source>
</evidence>
<evidence type="ECO:0000256" key="2">
    <source>
        <dbReference type="ARBA" id="ARBA00005327"/>
    </source>
</evidence>
<evidence type="ECO:0000256" key="3">
    <source>
        <dbReference type="ARBA" id="ARBA00022475"/>
    </source>
</evidence>
<evidence type="ECO:0000256" key="8">
    <source>
        <dbReference type="PIRNR" id="PIRNR038981"/>
    </source>
</evidence>
<dbReference type="GO" id="GO:0005886">
    <property type="term" value="C:plasma membrane"/>
    <property type="evidence" value="ECO:0007669"/>
    <property type="project" value="UniProtKB-SubCell"/>
</dbReference>
<keyword evidence="5" id="KW-1133">Transmembrane helix</keyword>
<dbReference type="Pfam" id="PF06151">
    <property type="entry name" value="Trehalose_recp"/>
    <property type="match status" value="1"/>
</dbReference>
<dbReference type="EnsemblMetazoa" id="PPAI013136-RA">
    <property type="protein sequence ID" value="PPAI013136-PA"/>
    <property type="gene ID" value="PPAI013136"/>
</dbReference>
<dbReference type="InterPro" id="IPR009318">
    <property type="entry name" value="Gustatory_rcpt"/>
</dbReference>
<dbReference type="GO" id="GO:0007165">
    <property type="term" value="P:signal transduction"/>
    <property type="evidence" value="ECO:0007669"/>
    <property type="project" value="UniProtKB-KW"/>
</dbReference>
<reference evidence="9" key="1">
    <citation type="submission" date="2022-08" db="UniProtKB">
        <authorList>
            <consortium name="EnsemblMetazoa"/>
        </authorList>
    </citation>
    <scope>IDENTIFICATION</scope>
    <source>
        <strain evidence="9">Israel</strain>
    </source>
</reference>
<keyword evidence="10" id="KW-1185">Reference proteome</keyword>
<dbReference type="VEuPathDB" id="VectorBase:PPAI013136"/>
<dbReference type="AlphaFoldDB" id="A0A240SYM9"/>
<keyword evidence="6" id="KW-0472">Membrane</keyword>
<dbReference type="PIRSF" id="PIRSF038981">
    <property type="entry name" value="GRP"/>
    <property type="match status" value="1"/>
</dbReference>
<keyword evidence="8" id="KW-0807">Transducer</keyword>
<keyword evidence="7 8" id="KW-0675">Receptor</keyword>
<dbReference type="PANTHER" id="PTHR21421">
    <property type="entry name" value="GUSTATORY RECEPTOR"/>
    <property type="match status" value="1"/>
</dbReference>
<evidence type="ECO:0000313" key="10">
    <source>
        <dbReference type="Proteomes" id="UP000092462"/>
    </source>
</evidence>
<comment type="subcellular location">
    <subcellularLocation>
        <location evidence="1">Cell membrane</location>
        <topology evidence="1">Multi-pass membrane protein</topology>
    </subcellularLocation>
</comment>
<organism evidence="9 10">
    <name type="scientific">Phlebotomus papatasi</name>
    <name type="common">Sandfly</name>
    <dbReference type="NCBI Taxonomy" id="29031"/>
    <lineage>
        <taxon>Eukaryota</taxon>
        <taxon>Metazoa</taxon>
        <taxon>Ecdysozoa</taxon>
        <taxon>Arthropoda</taxon>
        <taxon>Hexapoda</taxon>
        <taxon>Insecta</taxon>
        <taxon>Pterygota</taxon>
        <taxon>Neoptera</taxon>
        <taxon>Endopterygota</taxon>
        <taxon>Diptera</taxon>
        <taxon>Nematocera</taxon>
        <taxon>Psychodoidea</taxon>
        <taxon>Psychodidae</taxon>
        <taxon>Phlebotomus</taxon>
        <taxon>Phlebotomus</taxon>
    </lineage>
</organism>
<protein>
    <recommendedName>
        <fullName evidence="8">Gustatory receptor</fullName>
    </recommendedName>
</protein>
<name>A0A240SYM9_PHLPP</name>
<comment type="function">
    <text evidence="8">Plays a role in the sugar gustatory response.</text>
</comment>
<evidence type="ECO:0000256" key="7">
    <source>
        <dbReference type="ARBA" id="ARBA00023170"/>
    </source>
</evidence>
<dbReference type="VEuPathDB" id="VectorBase:PPAPM1_008030"/>
<evidence type="ECO:0000256" key="4">
    <source>
        <dbReference type="ARBA" id="ARBA00022692"/>
    </source>
</evidence>
<evidence type="ECO:0000313" key="9">
    <source>
        <dbReference type="EnsemblMetazoa" id="PPAI013136-PA"/>
    </source>
</evidence>
<proteinExistence type="inferred from homology"/>
<dbReference type="Proteomes" id="UP000092462">
    <property type="component" value="Unassembled WGS sequence"/>
</dbReference>